<dbReference type="EMBL" id="UOFZ01000058">
    <property type="protein sequence ID" value="VAX12685.1"/>
    <property type="molecule type" value="Genomic_DNA"/>
</dbReference>
<gene>
    <name evidence="1" type="ORF">MNBD_GAMMA24-223</name>
</gene>
<accession>A0A3B1C1Y1</accession>
<dbReference type="InterPro" id="IPR027396">
    <property type="entry name" value="DsrEFH-like"/>
</dbReference>
<name>A0A3B1C1Y1_9ZZZZ</name>
<dbReference type="AlphaFoldDB" id="A0A3B1C1Y1"/>
<evidence type="ECO:0008006" key="2">
    <source>
        <dbReference type="Google" id="ProtNLM"/>
    </source>
</evidence>
<organism evidence="1">
    <name type="scientific">hydrothermal vent metagenome</name>
    <dbReference type="NCBI Taxonomy" id="652676"/>
    <lineage>
        <taxon>unclassified sequences</taxon>
        <taxon>metagenomes</taxon>
        <taxon>ecological metagenomes</taxon>
    </lineage>
</organism>
<protein>
    <recommendedName>
        <fullName evidence="2">Intracellular sulfur oxidation DsrE/DsrF family protein</fullName>
    </recommendedName>
</protein>
<evidence type="ECO:0000313" key="1">
    <source>
        <dbReference type="EMBL" id="VAX12685.1"/>
    </source>
</evidence>
<dbReference type="SUPFAM" id="SSF75169">
    <property type="entry name" value="DsrEFH-like"/>
    <property type="match status" value="1"/>
</dbReference>
<reference evidence="1" key="1">
    <citation type="submission" date="2018-06" db="EMBL/GenBank/DDBJ databases">
        <authorList>
            <person name="Zhirakovskaya E."/>
        </authorList>
    </citation>
    <scope>NUCLEOTIDE SEQUENCE</scope>
</reference>
<dbReference type="PANTHER" id="PTHR37691">
    <property type="entry name" value="BLR3518 PROTEIN"/>
    <property type="match status" value="1"/>
</dbReference>
<sequence length="244" mass="27607">MKSPYSDEFLNAYIDSELAADERSQLLDDMRQDSELATRLCKLQKVKDMVQLAYYSAEDTKPDQNGKQRLQCYALRGLAASLSLGIGLVIGNYTAAMGNAHAPTLMEMAQTTHFNAQAIPKEKEWKLMVHVNSDDPARFRTVLDETEYLLKTSAHSSRKVQIEILVNGQGVRMLEDKDTPYAKKILAMESSYKNIQFLACQIALNRHKDKDGFDLDLLPGIEVVPSALKQVMTRQREGWTYLQI</sequence>
<dbReference type="Gene3D" id="3.40.1260.10">
    <property type="entry name" value="DsrEFH-like"/>
    <property type="match status" value="1"/>
</dbReference>
<dbReference type="PANTHER" id="PTHR37691:SF1">
    <property type="entry name" value="BLR3518 PROTEIN"/>
    <property type="match status" value="1"/>
</dbReference>
<proteinExistence type="predicted"/>